<dbReference type="Proteomes" id="UP001187415">
    <property type="component" value="Unassembled WGS sequence"/>
</dbReference>
<reference evidence="6" key="1">
    <citation type="submission" date="2023-07" db="EMBL/GenBank/DDBJ databases">
        <title>Chromosome-level Genome Assembly of Striped Snakehead (Channa striata).</title>
        <authorList>
            <person name="Liu H."/>
        </authorList>
    </citation>
    <scope>NUCLEOTIDE SEQUENCE</scope>
    <source>
        <strain evidence="6">Gz</strain>
        <tissue evidence="6">Muscle</tissue>
    </source>
</reference>
<dbReference type="AlphaFoldDB" id="A0AA88LUK0"/>
<name>A0AA88LUK0_CHASR</name>
<keyword evidence="3" id="KW-0131">Cell cycle</keyword>
<dbReference type="Pfam" id="PF20518">
    <property type="entry name" value="Apc1_MidN"/>
    <property type="match status" value="2"/>
</dbReference>
<dbReference type="InterPro" id="IPR049255">
    <property type="entry name" value="Apc1_N"/>
</dbReference>
<evidence type="ECO:0000256" key="1">
    <source>
        <dbReference type="ARBA" id="ARBA00022618"/>
    </source>
</evidence>
<evidence type="ECO:0000256" key="3">
    <source>
        <dbReference type="ARBA" id="ARBA00023306"/>
    </source>
</evidence>
<organism evidence="6 7">
    <name type="scientific">Channa striata</name>
    <name type="common">Snakehead murrel</name>
    <name type="synonym">Ophicephalus striatus</name>
    <dbReference type="NCBI Taxonomy" id="64152"/>
    <lineage>
        <taxon>Eukaryota</taxon>
        <taxon>Metazoa</taxon>
        <taxon>Chordata</taxon>
        <taxon>Craniata</taxon>
        <taxon>Vertebrata</taxon>
        <taxon>Euteleostomi</taxon>
        <taxon>Actinopterygii</taxon>
        <taxon>Neopterygii</taxon>
        <taxon>Teleostei</taxon>
        <taxon>Neoteleostei</taxon>
        <taxon>Acanthomorphata</taxon>
        <taxon>Anabantaria</taxon>
        <taxon>Anabantiformes</taxon>
        <taxon>Channoidei</taxon>
        <taxon>Channidae</taxon>
        <taxon>Channa</taxon>
    </lineage>
</organism>
<comment type="caution">
    <text evidence="6">The sequence shown here is derived from an EMBL/GenBank/DDBJ whole genome shotgun (WGS) entry which is preliminary data.</text>
</comment>
<dbReference type="GO" id="GO:0005680">
    <property type="term" value="C:anaphase-promoting complex"/>
    <property type="evidence" value="ECO:0007669"/>
    <property type="project" value="InterPro"/>
</dbReference>
<protein>
    <recommendedName>
        <fullName evidence="8">Anaphase-promoting complex subunit 1</fullName>
    </recommendedName>
</protein>
<dbReference type="PANTHER" id="PTHR12827:SF3">
    <property type="entry name" value="ANAPHASE-PROMOTING COMPLEX SUBUNIT 1"/>
    <property type="match status" value="1"/>
</dbReference>
<keyword evidence="7" id="KW-1185">Reference proteome</keyword>
<feature type="domain" description="Anaphase-promoting complex subunit 1 middle" evidence="5">
    <location>
        <begin position="679"/>
        <end position="814"/>
    </location>
</feature>
<evidence type="ECO:0000259" key="4">
    <source>
        <dbReference type="Pfam" id="PF12859"/>
    </source>
</evidence>
<dbReference type="GO" id="GO:0031145">
    <property type="term" value="P:anaphase-promoting complex-dependent catabolic process"/>
    <property type="evidence" value="ECO:0007669"/>
    <property type="project" value="TreeGrafter"/>
</dbReference>
<feature type="domain" description="Anaphase-promoting complex subunit 1 N-terminal" evidence="4">
    <location>
        <begin position="74"/>
        <end position="183"/>
    </location>
</feature>
<evidence type="ECO:0000259" key="5">
    <source>
        <dbReference type="Pfam" id="PF20518"/>
    </source>
</evidence>
<dbReference type="GO" id="GO:0007091">
    <property type="term" value="P:metaphase/anaphase transition of mitotic cell cycle"/>
    <property type="evidence" value="ECO:0007669"/>
    <property type="project" value="TreeGrafter"/>
</dbReference>
<evidence type="ECO:0000313" key="6">
    <source>
        <dbReference type="EMBL" id="KAK2824534.1"/>
    </source>
</evidence>
<dbReference type="GO" id="GO:0070979">
    <property type="term" value="P:protein K11-linked ubiquitination"/>
    <property type="evidence" value="ECO:0007669"/>
    <property type="project" value="TreeGrafter"/>
</dbReference>
<keyword evidence="2" id="KW-0498">Mitosis</keyword>
<keyword evidence="1" id="KW-0132">Cell division</keyword>
<gene>
    <name evidence="6" type="ORF">Q5P01_021709</name>
</gene>
<dbReference type="EMBL" id="JAUPFM010000017">
    <property type="protein sequence ID" value="KAK2824534.1"/>
    <property type="molecule type" value="Genomic_DNA"/>
</dbReference>
<dbReference type="Pfam" id="PF12859">
    <property type="entry name" value="ANAPC1"/>
    <property type="match status" value="2"/>
</dbReference>
<dbReference type="InterPro" id="IPR046794">
    <property type="entry name" value="Apc1_MidN"/>
</dbReference>
<dbReference type="GO" id="GO:0051301">
    <property type="term" value="P:cell division"/>
    <property type="evidence" value="ECO:0007669"/>
    <property type="project" value="UniProtKB-KW"/>
</dbReference>
<feature type="domain" description="Anaphase-promoting complex subunit 1 middle" evidence="5">
    <location>
        <begin position="836"/>
        <end position="977"/>
    </location>
</feature>
<sequence>MIAAGELQSFVPFGREHCKNHPNAFNLQLRELQPASELWSSDGAAGLVGSLQEVSLQERERESWQLRKGCVGVNEEDVDFEEELYAAGNVVVWSQGSRTQASSVYKAFTVDSPVQQALWCNFAVPQKKKEEEQVEQTVCIIQSSCINVHTVTGKDFIAPLPFQVTNVWATKFGLVLERKNAASDTQLNPPGEPLPTVFSMLHPLDEIAPVVCKPAGLFEGSRVQYVSDSTMKIVFSCSEPSIVVSYDLVQGIHSVWALRKVTNDERSTVLQCPAEPVGTPLGLMALGFLTSHFRNISRLDSPGGSGAAGIGPGLGTSCSVGTGSPLHYSALHSKFLTSSPGIHSRVHSPSISNMAALSRAHSPGMAAPSFSGAARFNTSFHSPSPRGHHGLLPSPNSTLNETVLLPEMKPIIPDLCMDQLWSETVTTGCHREMSSQASKVFLTSDLCENRYLCFLVESHQQLRCVKFMESNDTSQLIFASVTTIPAKDAEPLQTIDATLVLEACGSLVLYTGITRVSKVFVPGLLSPTFSLTNHLPHLSTPVENVSTPANAGSRHLQRLDEAIMPSPVSELRNPNIKHHEGSFLEDFTFQQATPYIRALRDPVCNRVNLELGSGTVLRISIPEIATSELVRKCLQAICFILPKEAAMKVLVKWYNIYNAPGGPSAHAEWNLFVTCFMTLMGYNTERLTWTRNLHFEVPLSPVIAAKKARPSDGGSDEDWDYLLGSHYHRQMTYQPVCVPVDSSALTTDGLPSASAPSSPSLKLDASAPLFPHIPALFYVLHLLYQELQLDELQRARASSLVCLLQQLARDLQLEEPSSDWSDAASLLPPGRASLYFQLAQQLFEREEIAPFPYLVGICQRTRLLVLSYALYIIGDENANTTDVSKYLVKLSAGQKSCGSEPQYKRQKSGKIRLTSESLAEQLVVWLTSEGFTLKDLESVPFGVALPIREAIYRCREQPCSQWSEEVCLLIGRQDLIKQAHKMTLAKSKASVGSGLSLEPPASTEADEEEDGMSDIIQEVTGLIWSQDLRVQEVRRLLQSSRPVRVSVVQLPEVSDHEYIEEKENKLLQLCQRTMALPVGRGLFTLFSYHPVPTEPLPVPKLNLTGMLRYR</sequence>
<feature type="domain" description="Anaphase-promoting complex subunit 1 N-terminal" evidence="4">
    <location>
        <begin position="589"/>
        <end position="675"/>
    </location>
</feature>
<dbReference type="PANTHER" id="PTHR12827">
    <property type="entry name" value="MEIOTIC CHECKPOINT REGULATOR TSG24 FAMILY MEMBER"/>
    <property type="match status" value="1"/>
</dbReference>
<evidence type="ECO:0000256" key="2">
    <source>
        <dbReference type="ARBA" id="ARBA00022776"/>
    </source>
</evidence>
<accession>A0AA88LUK0</accession>
<dbReference type="InterPro" id="IPR024990">
    <property type="entry name" value="Apc1"/>
</dbReference>
<evidence type="ECO:0000313" key="7">
    <source>
        <dbReference type="Proteomes" id="UP001187415"/>
    </source>
</evidence>
<dbReference type="GO" id="GO:0060090">
    <property type="term" value="F:molecular adaptor activity"/>
    <property type="evidence" value="ECO:0007669"/>
    <property type="project" value="TreeGrafter"/>
</dbReference>
<proteinExistence type="predicted"/>
<evidence type="ECO:0008006" key="8">
    <source>
        <dbReference type="Google" id="ProtNLM"/>
    </source>
</evidence>